<evidence type="ECO:0000313" key="1">
    <source>
        <dbReference type="EMBL" id="MCO5725372.1"/>
    </source>
</evidence>
<reference evidence="1 2" key="1">
    <citation type="submission" date="2022-06" db="EMBL/GenBank/DDBJ databases">
        <authorList>
            <person name="Xuan X."/>
        </authorList>
    </citation>
    <scope>NUCLEOTIDE SEQUENCE [LARGE SCALE GENOMIC DNA]</scope>
    <source>
        <strain evidence="1 2">2V75</strain>
    </source>
</reference>
<sequence>MAGFVRKFNSYLFFKLPAAWWCGVRLEEVGDGFAQTGVRLRWMNQNPFRSMFWAVQGMAAELSTGTLVMQEIRKSGREVSMLVLNNRAHFSKKATGRIQFRCEDGDALKEVMQQVLATGEGHTLWMAATGRNEAGQIVSEFHFEWTLKVKQGVQVPAENVPPPEAGS</sequence>
<organism evidence="1 2">
    <name type="scientific">Robiginitalea marina</name>
    <dbReference type="NCBI Taxonomy" id="2954105"/>
    <lineage>
        <taxon>Bacteria</taxon>
        <taxon>Pseudomonadati</taxon>
        <taxon>Bacteroidota</taxon>
        <taxon>Flavobacteriia</taxon>
        <taxon>Flavobacteriales</taxon>
        <taxon>Flavobacteriaceae</taxon>
        <taxon>Robiginitalea</taxon>
    </lineage>
</organism>
<keyword evidence="2" id="KW-1185">Reference proteome</keyword>
<dbReference type="EMBL" id="JAMXIB010000008">
    <property type="protein sequence ID" value="MCO5725372.1"/>
    <property type="molecule type" value="Genomic_DNA"/>
</dbReference>
<comment type="caution">
    <text evidence="1">The sequence shown here is derived from an EMBL/GenBank/DDBJ whole genome shotgun (WGS) entry which is preliminary data.</text>
</comment>
<accession>A0ABT1AZG4</accession>
<dbReference type="Pfam" id="PF14539">
    <property type="entry name" value="DUF4442"/>
    <property type="match status" value="1"/>
</dbReference>
<gene>
    <name evidence="1" type="ORF">NG653_10925</name>
</gene>
<protein>
    <submittedName>
        <fullName evidence="1">DUF4442 domain-containing protein</fullName>
    </submittedName>
</protein>
<evidence type="ECO:0000313" key="2">
    <source>
        <dbReference type="Proteomes" id="UP001206312"/>
    </source>
</evidence>
<dbReference type="Gene3D" id="3.10.129.10">
    <property type="entry name" value="Hotdog Thioesterase"/>
    <property type="match status" value="1"/>
</dbReference>
<name>A0ABT1AZG4_9FLAO</name>
<dbReference type="InterPro" id="IPR029069">
    <property type="entry name" value="HotDog_dom_sf"/>
</dbReference>
<proteinExistence type="predicted"/>
<dbReference type="SUPFAM" id="SSF54637">
    <property type="entry name" value="Thioesterase/thiol ester dehydrase-isomerase"/>
    <property type="match status" value="1"/>
</dbReference>
<dbReference type="InterPro" id="IPR027961">
    <property type="entry name" value="DUF4442"/>
</dbReference>
<dbReference type="RefSeq" id="WP_252741740.1">
    <property type="nucleotide sequence ID" value="NZ_JAMXIB010000008.1"/>
</dbReference>
<dbReference type="Proteomes" id="UP001206312">
    <property type="component" value="Unassembled WGS sequence"/>
</dbReference>